<evidence type="ECO:0008006" key="4">
    <source>
        <dbReference type="Google" id="ProtNLM"/>
    </source>
</evidence>
<evidence type="ECO:0000313" key="3">
    <source>
        <dbReference type="Proteomes" id="UP001586593"/>
    </source>
</evidence>
<dbReference type="PANTHER" id="PTHR14303:SF0">
    <property type="entry name" value="DNA POLYMERASE DELTA SUBUNIT 4"/>
    <property type="match status" value="1"/>
</dbReference>
<feature type="compositionally biased region" description="Acidic residues" evidence="1">
    <location>
        <begin position="87"/>
        <end position="96"/>
    </location>
</feature>
<accession>A0ABR3WA56</accession>
<dbReference type="Proteomes" id="UP001586593">
    <property type="component" value="Unassembled WGS sequence"/>
</dbReference>
<keyword evidence="3" id="KW-1185">Reference proteome</keyword>
<dbReference type="EMBL" id="JAZHXJ010000590">
    <property type="protein sequence ID" value="KAL1856477.1"/>
    <property type="molecule type" value="Genomic_DNA"/>
</dbReference>
<dbReference type="Pfam" id="PF04081">
    <property type="entry name" value="DNA_pol_delta_4"/>
    <property type="match status" value="1"/>
</dbReference>
<dbReference type="PANTHER" id="PTHR14303">
    <property type="entry name" value="DNA POLYMERASE DELTA SUBUNIT 4"/>
    <property type="match status" value="1"/>
</dbReference>
<evidence type="ECO:0000313" key="2">
    <source>
        <dbReference type="EMBL" id="KAL1856477.1"/>
    </source>
</evidence>
<gene>
    <name evidence="2" type="ORF">VTK73DRAFT_8273</name>
</gene>
<protein>
    <recommendedName>
        <fullName evidence="4">DNA polymerase delta subunit 4</fullName>
    </recommendedName>
</protein>
<feature type="region of interest" description="Disordered" evidence="1">
    <location>
        <begin position="1"/>
        <end position="113"/>
    </location>
</feature>
<feature type="compositionally biased region" description="Low complexity" evidence="1">
    <location>
        <begin position="1"/>
        <end position="20"/>
    </location>
</feature>
<proteinExistence type="predicted"/>
<organism evidence="2 3">
    <name type="scientific">Phialemonium thermophilum</name>
    <dbReference type="NCBI Taxonomy" id="223376"/>
    <lineage>
        <taxon>Eukaryota</taxon>
        <taxon>Fungi</taxon>
        <taxon>Dikarya</taxon>
        <taxon>Ascomycota</taxon>
        <taxon>Pezizomycotina</taxon>
        <taxon>Sordariomycetes</taxon>
        <taxon>Sordariomycetidae</taxon>
        <taxon>Cephalothecales</taxon>
        <taxon>Cephalothecaceae</taxon>
        <taxon>Phialemonium</taxon>
    </lineage>
</organism>
<dbReference type="InterPro" id="IPR007218">
    <property type="entry name" value="DNA_pol_delta_4"/>
</dbReference>
<feature type="compositionally biased region" description="Basic and acidic residues" evidence="1">
    <location>
        <begin position="35"/>
        <end position="86"/>
    </location>
</feature>
<comment type="caution">
    <text evidence="2">The sequence shown here is derived from an EMBL/GenBank/DDBJ whole genome shotgun (WGS) entry which is preliminary data.</text>
</comment>
<evidence type="ECO:0000256" key="1">
    <source>
        <dbReference type="SAM" id="MobiDB-lite"/>
    </source>
</evidence>
<reference evidence="2 3" key="1">
    <citation type="journal article" date="2024" name="Commun. Biol.">
        <title>Comparative genomic analysis of thermophilic fungi reveals convergent evolutionary adaptations and gene losses.</title>
        <authorList>
            <person name="Steindorff A.S."/>
            <person name="Aguilar-Pontes M.V."/>
            <person name="Robinson A.J."/>
            <person name="Andreopoulos B."/>
            <person name="LaButti K."/>
            <person name="Kuo A."/>
            <person name="Mondo S."/>
            <person name="Riley R."/>
            <person name="Otillar R."/>
            <person name="Haridas S."/>
            <person name="Lipzen A."/>
            <person name="Grimwood J."/>
            <person name="Schmutz J."/>
            <person name="Clum A."/>
            <person name="Reid I.D."/>
            <person name="Moisan M.C."/>
            <person name="Butler G."/>
            <person name="Nguyen T.T.M."/>
            <person name="Dewar K."/>
            <person name="Conant G."/>
            <person name="Drula E."/>
            <person name="Henrissat B."/>
            <person name="Hansel C."/>
            <person name="Singer S."/>
            <person name="Hutchinson M.I."/>
            <person name="de Vries R.P."/>
            <person name="Natvig D.O."/>
            <person name="Powell A.J."/>
            <person name="Tsang A."/>
            <person name="Grigoriev I.V."/>
        </authorList>
    </citation>
    <scope>NUCLEOTIDE SEQUENCE [LARGE SCALE GENOMIC DNA]</scope>
    <source>
        <strain evidence="2 3">ATCC 24622</strain>
    </source>
</reference>
<name>A0ABR3WA56_9PEZI</name>
<sequence>MPTTRRSSSGRAAASQGRQSTLTFTHRVTKSVPKSSKDLAKSAAVVKDELPGKASREASEVDDLKTTEPEPEPRREDEEEQKKADQDENEAEEEEVQQAVSAPPPPPQLSDAEIKAEKISDAAIERYWRALEAQRMAKRVHQEDLSTGEKILRYFDVSSQYGPCIGISRIKRWQRAEKLGLNPPIEVLAVLLKEERKGNTKIERAHVDEIMNSGPAVA</sequence>